<sequence>MRLPWAAPHRCRLWRSLQPLLATDGHCGVSSSFLFFSQIPQISQILLCVFLTDSTDFTDDSWCFFSQIPQISQMLHRGPDGNVMLQNVAHLWLSVLVCGTKHLFLRLCRRCSLLCRAFRCDCSGRPSYRPACPDGAFFAAYPARPPISFGRSRVLGGRFFGGGIPHNG</sequence>
<protein>
    <submittedName>
        <fullName evidence="1">Uncharacterized protein</fullName>
    </submittedName>
</protein>
<dbReference type="HOGENOM" id="CLU_1585004_0_0_10"/>
<dbReference type="PATRIC" id="fig|908937.9.peg.452"/>
<dbReference type="EMBL" id="CP003368">
    <property type="protein sequence ID" value="AGB27810.1"/>
    <property type="molecule type" value="Genomic_DNA"/>
</dbReference>
<accession>L0J8J9</accession>
<gene>
    <name evidence="1" type="ordered locus">Prede_0436</name>
</gene>
<evidence type="ECO:0000313" key="2">
    <source>
        <dbReference type="Proteomes" id="UP000010862"/>
    </source>
</evidence>
<keyword evidence="2" id="KW-1185">Reference proteome</keyword>
<reference evidence="2" key="1">
    <citation type="submission" date="2012-02" db="EMBL/GenBank/DDBJ databases">
        <title>Complete sequence of chromosome 1 of Prevotella dentalis DSM 3688.</title>
        <authorList>
            <person name="Lucas S."/>
            <person name="Copeland A."/>
            <person name="Lapidus A."/>
            <person name="Glavina del Rio T."/>
            <person name="Dalin E."/>
            <person name="Tice H."/>
            <person name="Bruce D."/>
            <person name="Goodwin L."/>
            <person name="Pitluck S."/>
            <person name="Peters L."/>
            <person name="Mikhailova N."/>
            <person name="Chertkov O."/>
            <person name="Kyrpides N."/>
            <person name="Mavromatis K."/>
            <person name="Ivanova N."/>
            <person name="Brettin T."/>
            <person name="Detter J.C."/>
            <person name="Han C."/>
            <person name="Larimer F."/>
            <person name="Land M."/>
            <person name="Hauser L."/>
            <person name="Markowitz V."/>
            <person name="Cheng J.-F."/>
            <person name="Hugenholtz P."/>
            <person name="Woyke T."/>
            <person name="Wu D."/>
            <person name="Gronow S."/>
            <person name="Wellnitz S."/>
            <person name="Brambilla E."/>
            <person name="Klenk H.-P."/>
            <person name="Eisen J.A."/>
        </authorList>
    </citation>
    <scope>NUCLEOTIDE SEQUENCE [LARGE SCALE GENOMIC DNA]</scope>
    <source>
        <strain evidence="2">ATCC 49559 / DSM 3688 / JCM 13448 / NCTC 12043 / ES 2772</strain>
    </source>
</reference>
<organism evidence="1 2">
    <name type="scientific">Prevotella dentalis (strain ATCC 49559 / DSM 3688 / JCM 13448 / NCTC 12043 / ES 2772)</name>
    <name type="common">Mitsuokella dentalis</name>
    <dbReference type="NCBI Taxonomy" id="908937"/>
    <lineage>
        <taxon>Bacteria</taxon>
        <taxon>Pseudomonadati</taxon>
        <taxon>Bacteroidota</taxon>
        <taxon>Bacteroidia</taxon>
        <taxon>Bacteroidales</taxon>
        <taxon>Prevotellaceae</taxon>
        <taxon>Prevotella</taxon>
    </lineage>
</organism>
<evidence type="ECO:0000313" key="1">
    <source>
        <dbReference type="EMBL" id="AGB27810.1"/>
    </source>
</evidence>
<proteinExistence type="predicted"/>
<name>L0J8J9_PREDD</name>
<dbReference type="Proteomes" id="UP000010862">
    <property type="component" value="Chromosome 1"/>
</dbReference>
<dbReference type="KEGG" id="pdt:Prede_0436"/>
<dbReference type="AlphaFoldDB" id="L0J8J9"/>